<accession>A0A699H6K1</accession>
<dbReference type="AlphaFoldDB" id="A0A699H6K1"/>
<proteinExistence type="predicted"/>
<dbReference type="EMBL" id="BKCJ010110969">
    <property type="protein sequence ID" value="GEX48326.1"/>
    <property type="molecule type" value="Genomic_DNA"/>
</dbReference>
<feature type="signal peptide" evidence="1">
    <location>
        <begin position="1"/>
        <end position="24"/>
    </location>
</feature>
<comment type="caution">
    <text evidence="2">The sequence shown here is derived from an EMBL/GenBank/DDBJ whole genome shotgun (WGS) entry which is preliminary data.</text>
</comment>
<feature type="chain" id="PRO_5025578269" evidence="1">
    <location>
        <begin position="25"/>
        <end position="670"/>
    </location>
</feature>
<evidence type="ECO:0000313" key="2">
    <source>
        <dbReference type="EMBL" id="GEX48326.1"/>
    </source>
</evidence>
<keyword evidence="1" id="KW-0732">Signal</keyword>
<sequence length="670" mass="76279">MTNSAIFSAVASLFFWQWELSSLAVRTSPGSGNSITGNSKLHSSQDDHPITKLLSTTKGEYKFGMEVPDAMISDAIKKKAWYKYYMAKKVETNVPNKLKKDVVPRKIRSLTIVEEAIVGELAKSISIQESCSQRRRRSQLTIDNQTGKAVADMYNEWGQKLKGPVVEDPAVQSLLDLRKGSKASRLESLRQKKQPLVGEGSSTAQNKYYSLSDTASDETLYSLNGDDDERYGVFMHNKSTTTPNSTYFSLTVTSSSLYFIQALLDETTANELKDFISHPLYTDAHTTSVVHNPKGNPELTRYISCASEVPLGTHVDLLATKTLTHEMFPDKNAHHIPSLPAKKIPYRITTLQPSLLQAKAKKLMQKAKKNTRKFNCKKAVVQKFKEHDQKLEALTNFNVSEAFEKAVQAKVLTKIKKLLPTHIPIFIANYVKPRLNTSMLEKSGLAKRSTTWFDLFLKSDIDLDKNCILGPSIVAIAKNFKELIQKDELLIAYLEGARLEGLKWNSDEGDVSKPRSSKRHMSKSTKPHPCFYNNDYTYLVHHNIEEKYTTSITKHYDARYYKEGIEDRIPIRWSKEVLRYHFKALNGIHHWEENIIDFFKAGMSDVTKGNVFSDLRIKSVVHIDVKNKRVYGFLTLIVVRRSNDKEHEFSYADLPRLSVNDVEDMYLLRV</sequence>
<organism evidence="2">
    <name type="scientific">Tanacetum cinerariifolium</name>
    <name type="common">Dalmatian daisy</name>
    <name type="synonym">Chrysanthemum cinerariifolium</name>
    <dbReference type="NCBI Taxonomy" id="118510"/>
    <lineage>
        <taxon>Eukaryota</taxon>
        <taxon>Viridiplantae</taxon>
        <taxon>Streptophyta</taxon>
        <taxon>Embryophyta</taxon>
        <taxon>Tracheophyta</taxon>
        <taxon>Spermatophyta</taxon>
        <taxon>Magnoliopsida</taxon>
        <taxon>eudicotyledons</taxon>
        <taxon>Gunneridae</taxon>
        <taxon>Pentapetalae</taxon>
        <taxon>asterids</taxon>
        <taxon>campanulids</taxon>
        <taxon>Asterales</taxon>
        <taxon>Asteraceae</taxon>
        <taxon>Asteroideae</taxon>
        <taxon>Anthemideae</taxon>
        <taxon>Anthemidinae</taxon>
        <taxon>Tanacetum</taxon>
    </lineage>
</organism>
<name>A0A699H6K1_TANCI</name>
<protein>
    <submittedName>
        <fullName evidence="2">Uncharacterized protein</fullName>
    </submittedName>
</protein>
<evidence type="ECO:0000256" key="1">
    <source>
        <dbReference type="SAM" id="SignalP"/>
    </source>
</evidence>
<gene>
    <name evidence="2" type="ORF">Tci_320301</name>
</gene>
<reference evidence="2" key="1">
    <citation type="journal article" date="2019" name="Sci. Rep.">
        <title>Draft genome of Tanacetum cinerariifolium, the natural source of mosquito coil.</title>
        <authorList>
            <person name="Yamashiro T."/>
            <person name="Shiraishi A."/>
            <person name="Satake H."/>
            <person name="Nakayama K."/>
        </authorList>
    </citation>
    <scope>NUCLEOTIDE SEQUENCE</scope>
</reference>